<dbReference type="Gene3D" id="3.10.290.20">
    <property type="entry name" value="Ubiquitin-like 2 activating enzyme e1b. Chain: B, domain 3"/>
    <property type="match status" value="1"/>
</dbReference>
<dbReference type="Gramene" id="TRITD6Bv1G166330.1">
    <property type="protein sequence ID" value="TRITD6Bv1G166330.1"/>
    <property type="gene ID" value="TRITD6Bv1G166330"/>
</dbReference>
<keyword evidence="3" id="KW-1185">Reference proteome</keyword>
<name>A0A9R1BD33_TRITD</name>
<evidence type="ECO:0000313" key="2">
    <source>
        <dbReference type="EMBL" id="VAI60218.1"/>
    </source>
</evidence>
<reference evidence="2 3" key="1">
    <citation type="submission" date="2017-09" db="EMBL/GenBank/DDBJ databases">
        <authorList>
            <consortium name="International Durum Wheat Genome Sequencing Consortium (IDWGSC)"/>
            <person name="Milanesi L."/>
        </authorList>
    </citation>
    <scope>NUCLEOTIDE SEQUENCE [LARGE SCALE GENOMIC DNA]</scope>
    <source>
        <strain evidence="3">cv. Svevo</strain>
    </source>
</reference>
<feature type="region of interest" description="Disordered" evidence="1">
    <location>
        <begin position="35"/>
        <end position="90"/>
    </location>
</feature>
<dbReference type="EMBL" id="LT934122">
    <property type="protein sequence ID" value="VAI60218.1"/>
    <property type="molecule type" value="Genomic_DNA"/>
</dbReference>
<evidence type="ECO:0000313" key="3">
    <source>
        <dbReference type="Proteomes" id="UP000324705"/>
    </source>
</evidence>
<dbReference type="AlphaFoldDB" id="A0A9R1BD33"/>
<evidence type="ECO:0000256" key="1">
    <source>
        <dbReference type="SAM" id="MobiDB-lite"/>
    </source>
</evidence>
<sequence>MLQTLRISSINGTKLAVEDFRQELSCNINIKHREEFDEEKEPDKMVSSGWSALVEGQINSNGENKSTASSCAHSTDDTIEDPSTKPGMKRKLGEMLEIKENYHASSSA</sequence>
<accession>A0A9R1BD33</accession>
<dbReference type="Proteomes" id="UP000324705">
    <property type="component" value="Chromosome 6B"/>
</dbReference>
<feature type="compositionally biased region" description="Polar residues" evidence="1">
    <location>
        <begin position="57"/>
        <end position="73"/>
    </location>
</feature>
<organism evidence="2 3">
    <name type="scientific">Triticum turgidum subsp. durum</name>
    <name type="common">Durum wheat</name>
    <name type="synonym">Triticum durum</name>
    <dbReference type="NCBI Taxonomy" id="4567"/>
    <lineage>
        <taxon>Eukaryota</taxon>
        <taxon>Viridiplantae</taxon>
        <taxon>Streptophyta</taxon>
        <taxon>Embryophyta</taxon>
        <taxon>Tracheophyta</taxon>
        <taxon>Spermatophyta</taxon>
        <taxon>Magnoliopsida</taxon>
        <taxon>Liliopsida</taxon>
        <taxon>Poales</taxon>
        <taxon>Poaceae</taxon>
        <taxon>BOP clade</taxon>
        <taxon>Pooideae</taxon>
        <taxon>Triticodae</taxon>
        <taxon>Triticeae</taxon>
        <taxon>Triticinae</taxon>
        <taxon>Triticum</taxon>
    </lineage>
</organism>
<protein>
    <submittedName>
        <fullName evidence="2">Uncharacterized protein</fullName>
    </submittedName>
</protein>
<gene>
    <name evidence="2" type="ORF">TRITD_6Bv1G166330</name>
</gene>
<proteinExistence type="predicted"/>